<comment type="caution">
    <text evidence="7">The sequence shown here is derived from an EMBL/GenBank/DDBJ whole genome shotgun (WGS) entry which is preliminary data.</text>
</comment>
<sequence>MWVYNEGEAPLVHSGPMHGIYSIEGHFIDEIFIASHPDEAHAFFLPISVASIVDYVYKPITTYARDQLLRVVADYIRLVADKYPYWNRSGGADHFLVACHDWGPDVSEANPERYKNVMRVLCNANTSERFGPKRDVSMPDFSLQIPVHKIPEIKAILRGIPFAKYLRMQKGVRRHFELNRPAEPFDVMHMVLHSVWLRRLNVRIPF</sequence>
<evidence type="ECO:0000256" key="3">
    <source>
        <dbReference type="ARBA" id="ARBA00022676"/>
    </source>
</evidence>
<dbReference type="InterPro" id="IPR004263">
    <property type="entry name" value="Exostosin"/>
</dbReference>
<evidence type="ECO:0000259" key="6">
    <source>
        <dbReference type="Pfam" id="PF03016"/>
    </source>
</evidence>
<keyword evidence="5" id="KW-0333">Golgi apparatus</keyword>
<proteinExistence type="inferred from homology"/>
<evidence type="ECO:0000313" key="7">
    <source>
        <dbReference type="EMBL" id="KAK6945151.1"/>
    </source>
</evidence>
<feature type="domain" description="Exostosin GT47" evidence="6">
    <location>
        <begin position="20"/>
        <end position="146"/>
    </location>
</feature>
<dbReference type="PANTHER" id="PTHR11062:SF267">
    <property type="entry name" value="EXOSTOSIN FAMILY PROTEIN"/>
    <property type="match status" value="1"/>
</dbReference>
<dbReference type="Pfam" id="PF03016">
    <property type="entry name" value="Exostosin_GT47"/>
    <property type="match status" value="1"/>
</dbReference>
<protein>
    <submittedName>
        <fullName evidence="7">Exostosin, GT47 domain</fullName>
    </submittedName>
</protein>
<keyword evidence="8" id="KW-1185">Reference proteome</keyword>
<dbReference type="InterPro" id="IPR040911">
    <property type="entry name" value="Exostosin_GT47"/>
</dbReference>
<dbReference type="EMBL" id="JBAMMX010000003">
    <property type="protein sequence ID" value="KAK6945151.1"/>
    <property type="molecule type" value="Genomic_DNA"/>
</dbReference>
<accession>A0AAN8ZPB1</accession>
<evidence type="ECO:0000256" key="2">
    <source>
        <dbReference type="ARBA" id="ARBA00010271"/>
    </source>
</evidence>
<evidence type="ECO:0000256" key="1">
    <source>
        <dbReference type="ARBA" id="ARBA00004323"/>
    </source>
</evidence>
<dbReference type="AlphaFoldDB" id="A0AAN8ZPB1"/>
<dbReference type="PANTHER" id="PTHR11062">
    <property type="entry name" value="EXOSTOSIN HEPARAN SULFATE GLYCOSYLTRANSFERASE -RELATED"/>
    <property type="match status" value="1"/>
</dbReference>
<evidence type="ECO:0000256" key="4">
    <source>
        <dbReference type="ARBA" id="ARBA00022968"/>
    </source>
</evidence>
<dbReference type="Proteomes" id="UP001370490">
    <property type="component" value="Unassembled WGS sequence"/>
</dbReference>
<keyword evidence="4" id="KW-0735">Signal-anchor</keyword>
<reference evidence="7 8" key="1">
    <citation type="submission" date="2023-12" db="EMBL/GenBank/DDBJ databases">
        <title>A high-quality genome assembly for Dillenia turbinata (Dilleniales).</title>
        <authorList>
            <person name="Chanderbali A."/>
        </authorList>
    </citation>
    <scope>NUCLEOTIDE SEQUENCE [LARGE SCALE GENOMIC DNA]</scope>
    <source>
        <strain evidence="7">LSX21</strain>
        <tissue evidence="7">Leaf</tissue>
    </source>
</reference>
<evidence type="ECO:0000256" key="5">
    <source>
        <dbReference type="ARBA" id="ARBA00023034"/>
    </source>
</evidence>
<name>A0AAN8ZPB1_9MAGN</name>
<organism evidence="7 8">
    <name type="scientific">Dillenia turbinata</name>
    <dbReference type="NCBI Taxonomy" id="194707"/>
    <lineage>
        <taxon>Eukaryota</taxon>
        <taxon>Viridiplantae</taxon>
        <taxon>Streptophyta</taxon>
        <taxon>Embryophyta</taxon>
        <taxon>Tracheophyta</taxon>
        <taxon>Spermatophyta</taxon>
        <taxon>Magnoliopsida</taxon>
        <taxon>eudicotyledons</taxon>
        <taxon>Gunneridae</taxon>
        <taxon>Pentapetalae</taxon>
        <taxon>Dilleniales</taxon>
        <taxon>Dilleniaceae</taxon>
        <taxon>Dillenia</taxon>
    </lineage>
</organism>
<evidence type="ECO:0000313" key="8">
    <source>
        <dbReference type="Proteomes" id="UP001370490"/>
    </source>
</evidence>
<keyword evidence="4" id="KW-0812">Transmembrane</keyword>
<dbReference type="GO" id="GO:0000139">
    <property type="term" value="C:Golgi membrane"/>
    <property type="evidence" value="ECO:0007669"/>
    <property type="project" value="UniProtKB-SubCell"/>
</dbReference>
<dbReference type="GO" id="GO:0016757">
    <property type="term" value="F:glycosyltransferase activity"/>
    <property type="evidence" value="ECO:0007669"/>
    <property type="project" value="UniProtKB-KW"/>
</dbReference>
<comment type="subcellular location">
    <subcellularLocation>
        <location evidence="1">Golgi apparatus membrane</location>
        <topology evidence="1">Single-pass type II membrane protein</topology>
    </subcellularLocation>
</comment>
<keyword evidence="3" id="KW-0328">Glycosyltransferase</keyword>
<keyword evidence="3" id="KW-0808">Transferase</keyword>
<gene>
    <name evidence="7" type="ORF">RJ641_026253</name>
</gene>
<comment type="similarity">
    <text evidence="2">Belongs to the glycosyltransferase 47 family.</text>
</comment>